<comment type="similarity">
    <text evidence="1">Belongs to the cycloisomerase 2 family.</text>
</comment>
<protein>
    <submittedName>
        <fullName evidence="3">6-phosphogluconolactonase</fullName>
    </submittedName>
</protein>
<dbReference type="GO" id="GO:0017057">
    <property type="term" value="F:6-phosphogluconolactonase activity"/>
    <property type="evidence" value="ECO:0007669"/>
    <property type="project" value="TreeGrafter"/>
</dbReference>
<dbReference type="EMBL" id="PYLZ01000003">
    <property type="protein sequence ID" value="PSW25625.1"/>
    <property type="molecule type" value="Genomic_DNA"/>
</dbReference>
<dbReference type="InterPro" id="IPR050282">
    <property type="entry name" value="Cycloisomerase_2"/>
</dbReference>
<organism evidence="3 4">
    <name type="scientific">Photobacterium swingsii</name>
    <dbReference type="NCBI Taxonomy" id="680026"/>
    <lineage>
        <taxon>Bacteria</taxon>
        <taxon>Pseudomonadati</taxon>
        <taxon>Pseudomonadota</taxon>
        <taxon>Gammaproteobacteria</taxon>
        <taxon>Vibrionales</taxon>
        <taxon>Vibrionaceae</taxon>
        <taxon>Photobacterium</taxon>
    </lineage>
</organism>
<name>A0A2T3P9T1_9GAMM</name>
<dbReference type="Gene3D" id="2.130.10.10">
    <property type="entry name" value="YVTN repeat-like/Quinoprotein amine dehydrogenase"/>
    <property type="match status" value="1"/>
</dbReference>
<dbReference type="SUPFAM" id="SSF51004">
    <property type="entry name" value="C-terminal (heme d1) domain of cytochrome cd1-nitrite reductase"/>
    <property type="match status" value="1"/>
</dbReference>
<dbReference type="InterPro" id="IPR015943">
    <property type="entry name" value="WD40/YVTN_repeat-like_dom_sf"/>
</dbReference>
<dbReference type="OrthoDB" id="9790815at2"/>
<keyword evidence="2" id="KW-0119">Carbohydrate metabolism</keyword>
<dbReference type="PANTHER" id="PTHR30344:SF1">
    <property type="entry name" value="6-PHOSPHOGLUCONOLACTONASE"/>
    <property type="match status" value="1"/>
</dbReference>
<dbReference type="InterPro" id="IPR011048">
    <property type="entry name" value="Haem_d1_sf"/>
</dbReference>
<comment type="caution">
    <text evidence="3">The sequence shown here is derived from an EMBL/GenBank/DDBJ whole genome shotgun (WGS) entry which is preliminary data.</text>
</comment>
<evidence type="ECO:0000313" key="3">
    <source>
        <dbReference type="EMBL" id="PSW25625.1"/>
    </source>
</evidence>
<dbReference type="Proteomes" id="UP000240481">
    <property type="component" value="Unassembled WGS sequence"/>
</dbReference>
<keyword evidence="4" id="KW-1185">Reference proteome</keyword>
<evidence type="ECO:0000256" key="1">
    <source>
        <dbReference type="ARBA" id="ARBA00005564"/>
    </source>
</evidence>
<accession>A0A2T3P9T1</accession>
<proteinExistence type="inferred from homology"/>
<dbReference type="GO" id="GO:0006006">
    <property type="term" value="P:glucose metabolic process"/>
    <property type="evidence" value="ECO:0007669"/>
    <property type="project" value="UniProtKB-KW"/>
</dbReference>
<gene>
    <name evidence="3" type="ORF">C9I94_06620</name>
</gene>
<dbReference type="Pfam" id="PF10282">
    <property type="entry name" value="Lactonase"/>
    <property type="match status" value="1"/>
</dbReference>
<keyword evidence="2" id="KW-0313">Glucose metabolism</keyword>
<dbReference type="AlphaFoldDB" id="A0A2T3P9T1"/>
<sequence length="348" mass="38487">MMTSHCLHYYVGTYTDSPSTSTGIARITLNPDSGELTRLEDVTALRNPSYLTVTQVGLYSVSEVSRDEGALVQFTSPLSSRQLAIAGDSPCHLAIKPPYLAVANYGSGNTSLFLLDEKGQPQRALSELYIAGRGTNPDRQRSPHAHQVCFFAHSNQLAVVDLGADQIHIYDYRVNAPGHKFTLTQTIPMPAGSGPRHLVFNKSETLAYLVCELSETVITLLKEQNKWHIVHQCDLLKNVKSEEAASAIQLSDDDRFLYVSCRAQNKICLFDVSAIEPIKIAEYDSGGAFPRDFTLSCDGLWLLVANQHSDNIVSFRRNRETGELTPTGYQCTVSVPVCLQPVREYKSE</sequence>
<dbReference type="InterPro" id="IPR019405">
    <property type="entry name" value="Lactonase_7-beta_prop"/>
</dbReference>
<evidence type="ECO:0000256" key="2">
    <source>
        <dbReference type="ARBA" id="ARBA00022526"/>
    </source>
</evidence>
<dbReference type="PANTHER" id="PTHR30344">
    <property type="entry name" value="6-PHOSPHOGLUCONOLACTONASE-RELATED"/>
    <property type="match status" value="1"/>
</dbReference>
<evidence type="ECO:0000313" key="4">
    <source>
        <dbReference type="Proteomes" id="UP000240481"/>
    </source>
</evidence>
<dbReference type="RefSeq" id="WP_107302616.1">
    <property type="nucleotide sequence ID" value="NZ_AP024853.1"/>
</dbReference>
<reference evidence="3 4" key="1">
    <citation type="submission" date="2018-01" db="EMBL/GenBank/DDBJ databases">
        <title>Whole genome sequencing of Histamine producing bacteria.</title>
        <authorList>
            <person name="Butler K."/>
        </authorList>
    </citation>
    <scope>NUCLEOTIDE SEQUENCE [LARGE SCALE GENOMIC DNA]</scope>
    <source>
        <strain evidence="3 4">DSM 24669</strain>
    </source>
</reference>